<evidence type="ECO:0000256" key="4">
    <source>
        <dbReference type="HAMAP-Rule" id="MF_00512"/>
    </source>
</evidence>
<accession>H2C6Z4</accession>
<dbReference type="NCBIfam" id="NF003292">
    <property type="entry name" value="PRK04290.1-1"/>
    <property type="match status" value="1"/>
</dbReference>
<dbReference type="GO" id="GO:0006412">
    <property type="term" value="P:translation"/>
    <property type="evidence" value="ECO:0007669"/>
    <property type="project" value="UniProtKB-UniRule"/>
</dbReference>
<evidence type="ECO:0000256" key="2">
    <source>
        <dbReference type="ARBA" id="ARBA00022980"/>
    </source>
</evidence>
<dbReference type="GO" id="GO:0005840">
    <property type="term" value="C:ribosome"/>
    <property type="evidence" value="ECO:0007669"/>
    <property type="project" value="UniProtKB-KW"/>
</dbReference>
<dbReference type="InterPro" id="IPR020924">
    <property type="entry name" value="Ribosomal_eS6_arc"/>
</dbReference>
<dbReference type="AlphaFoldDB" id="H2C6Z4"/>
<dbReference type="GO" id="GO:1990904">
    <property type="term" value="C:ribonucleoprotein complex"/>
    <property type="evidence" value="ECO:0007669"/>
    <property type="project" value="UniProtKB-KW"/>
</dbReference>
<protein>
    <recommendedName>
        <fullName evidence="4">Small ribosomal subunit protein eS6</fullName>
    </recommendedName>
</protein>
<evidence type="ECO:0000256" key="1">
    <source>
        <dbReference type="ARBA" id="ARBA00009312"/>
    </source>
</evidence>
<keyword evidence="6" id="KW-1185">Reference proteome</keyword>
<proteinExistence type="inferred from homology"/>
<dbReference type="SMART" id="SM01405">
    <property type="entry name" value="Ribosomal_S6e"/>
    <property type="match status" value="1"/>
</dbReference>
<dbReference type="STRING" id="671065.MetMK1DRAFT_00023410"/>
<keyword evidence="3 4" id="KW-0687">Ribonucleoprotein</keyword>
<evidence type="ECO:0000313" key="5">
    <source>
        <dbReference type="EMBL" id="EHP69571.1"/>
    </source>
</evidence>
<organism evidence="5 6">
    <name type="scientific">Metallosphaera yellowstonensis MK1</name>
    <dbReference type="NCBI Taxonomy" id="671065"/>
    <lineage>
        <taxon>Archaea</taxon>
        <taxon>Thermoproteota</taxon>
        <taxon>Thermoprotei</taxon>
        <taxon>Sulfolobales</taxon>
        <taxon>Sulfolobaceae</taxon>
        <taxon>Metallosphaera</taxon>
    </lineage>
</organism>
<name>H2C6Z4_9CREN</name>
<dbReference type="GO" id="GO:0003735">
    <property type="term" value="F:structural constituent of ribosome"/>
    <property type="evidence" value="ECO:0007669"/>
    <property type="project" value="InterPro"/>
</dbReference>
<dbReference type="eggNOG" id="arCOG01946">
    <property type="taxonomic scope" value="Archaea"/>
</dbReference>
<evidence type="ECO:0000313" key="6">
    <source>
        <dbReference type="Proteomes" id="UP000003980"/>
    </source>
</evidence>
<comment type="similarity">
    <text evidence="1 4">Belongs to the eukaryotic ribosomal protein eS6 family.</text>
</comment>
<reference evidence="5 6" key="1">
    <citation type="submission" date="2012-01" db="EMBL/GenBank/DDBJ databases">
        <title>Improved High-Quality Draft sequence of Metallosphaera yellowstonensis MK1.</title>
        <authorList>
            <consortium name="US DOE Joint Genome Institute"/>
            <person name="Lucas S."/>
            <person name="Han J."/>
            <person name="Cheng J.-F."/>
            <person name="Goodwin L."/>
            <person name="Pitluck S."/>
            <person name="Peters L."/>
            <person name="Teshima H."/>
            <person name="Detter J.C."/>
            <person name="Han C."/>
            <person name="Tapia R."/>
            <person name="Land M."/>
            <person name="Hauser L."/>
            <person name="Kyrpides N."/>
            <person name="Kozubal M."/>
            <person name="Macur R.E."/>
            <person name="Jay Z."/>
            <person name="Inskeep W."/>
            <person name="Woyke T."/>
        </authorList>
    </citation>
    <scope>NUCLEOTIDE SEQUENCE [LARGE SCALE GENOMIC DNA]</scope>
    <source>
        <strain evidence="5 6">MK1</strain>
    </source>
</reference>
<dbReference type="Pfam" id="PF01092">
    <property type="entry name" value="Ribosomal_S6e"/>
    <property type="match status" value="1"/>
</dbReference>
<sequence>MKGDRYLPDYKLVISDPGTKNAEPLKVKVKAVDSIQQDTEEKDNRVLPLCRINQKTKERLGADKFLTIEITKQEGDKRVKVKIHCVIEESQDVPEGEVHVGKHVAEKLGGEEVEALAYRTKAFQIAVDQGKLNIMGYKIGDTFDLVVRNVPLKLKITGGSDNTGFSMRPDVQGAAKRKLLLSSPPGFVPREDGEKRRKIVRGNVVSTELVQINCIVVR</sequence>
<dbReference type="HOGENOM" id="CLU_1275302_0_0_2"/>
<dbReference type="EMBL" id="JH597768">
    <property type="protein sequence ID" value="EHP69571.1"/>
    <property type="molecule type" value="Genomic_DNA"/>
</dbReference>
<keyword evidence="2 4" id="KW-0689">Ribosomal protein</keyword>
<gene>
    <name evidence="4" type="primary">rps6e</name>
    <name evidence="5" type="ORF">MetMK1DRAFT_00023410</name>
</gene>
<dbReference type="Proteomes" id="UP000003980">
    <property type="component" value="Unassembled WGS sequence"/>
</dbReference>
<evidence type="ECO:0000256" key="3">
    <source>
        <dbReference type="ARBA" id="ARBA00023274"/>
    </source>
</evidence>
<dbReference type="PANTHER" id="PTHR11502">
    <property type="entry name" value="40S RIBOSOMAL PROTEIN S6"/>
    <property type="match status" value="1"/>
</dbReference>
<dbReference type="HAMAP" id="MF_00512">
    <property type="entry name" value="Ribosomal_eS6"/>
    <property type="match status" value="1"/>
</dbReference>
<dbReference type="InterPro" id="IPR001377">
    <property type="entry name" value="Ribosomal_eS6"/>
</dbReference>